<protein>
    <recommendedName>
        <fullName evidence="3">GNAT family N-acetyltransferase</fullName>
    </recommendedName>
</protein>
<evidence type="ECO:0000313" key="1">
    <source>
        <dbReference type="EMBL" id="TRL36548.1"/>
    </source>
</evidence>
<comment type="caution">
    <text evidence="1">The sequence shown here is derived from an EMBL/GenBank/DDBJ whole genome shotgun (WGS) entry which is preliminary data.</text>
</comment>
<name>A0A549T3S6_METSR</name>
<sequence length="235" mass="26345">MPRNEVSAFGVLKSLRVVSLPGSDPSPEQLRDYNSAYATWRTVWLETFRELEGAERLYSDEFCRQNEILCIFRERECLAMGLMRWTNLELQSARDDSQLGAWPVDALENVASHGSRIIIASRLTLHPSARGGALGLPMMDVIIGLMIRRMLESGAHAMLGAPRTDRGVHRACYRLGGTPLVPGVIRHNAPIDLIAFFPQKVTEGEEPVAGAVRYLWDFKRHTDQNSELHKGARHA</sequence>
<evidence type="ECO:0008006" key="3">
    <source>
        <dbReference type="Google" id="ProtNLM"/>
    </source>
</evidence>
<reference evidence="1 2" key="1">
    <citation type="submission" date="2019-07" db="EMBL/GenBank/DDBJ databases">
        <title>Ln-dependent methylotrophs.</title>
        <authorList>
            <person name="Tani A."/>
        </authorList>
    </citation>
    <scope>NUCLEOTIDE SEQUENCE [LARGE SCALE GENOMIC DNA]</scope>
    <source>
        <strain evidence="1 2">SM89A</strain>
    </source>
</reference>
<dbReference type="AlphaFoldDB" id="A0A549T3S6"/>
<dbReference type="RefSeq" id="WP_142862042.1">
    <property type="nucleotide sequence ID" value="NZ_VJMF01000019.1"/>
</dbReference>
<gene>
    <name evidence="1" type="ORF">FM996_04625</name>
</gene>
<organism evidence="1 2">
    <name type="scientific">Methylosinus sporium</name>
    <dbReference type="NCBI Taxonomy" id="428"/>
    <lineage>
        <taxon>Bacteria</taxon>
        <taxon>Pseudomonadati</taxon>
        <taxon>Pseudomonadota</taxon>
        <taxon>Alphaproteobacteria</taxon>
        <taxon>Hyphomicrobiales</taxon>
        <taxon>Methylocystaceae</taxon>
        <taxon>Methylosinus</taxon>
    </lineage>
</organism>
<evidence type="ECO:0000313" key="2">
    <source>
        <dbReference type="Proteomes" id="UP000316781"/>
    </source>
</evidence>
<proteinExistence type="predicted"/>
<dbReference type="Proteomes" id="UP000316781">
    <property type="component" value="Unassembled WGS sequence"/>
</dbReference>
<accession>A0A549T3S6</accession>
<dbReference type="EMBL" id="VJMF01000019">
    <property type="protein sequence ID" value="TRL36548.1"/>
    <property type="molecule type" value="Genomic_DNA"/>
</dbReference>